<dbReference type="RefSeq" id="WP_092264533.1">
    <property type="nucleotide sequence ID" value="NZ_FNZA01000008.1"/>
</dbReference>
<dbReference type="NCBIfam" id="TIGR02532">
    <property type="entry name" value="IV_pilin_GFxxxE"/>
    <property type="match status" value="1"/>
</dbReference>
<proteinExistence type="predicted"/>
<feature type="transmembrane region" description="Helical" evidence="3">
    <location>
        <begin position="7"/>
        <end position="31"/>
    </location>
</feature>
<dbReference type="Pfam" id="PF07963">
    <property type="entry name" value="N_methyl"/>
    <property type="match status" value="1"/>
</dbReference>
<gene>
    <name evidence="4" type="ORF">SAMN04488058_10873</name>
</gene>
<evidence type="ECO:0000313" key="5">
    <source>
        <dbReference type="Proteomes" id="UP000199223"/>
    </source>
</evidence>
<dbReference type="EMBL" id="FNZA01000008">
    <property type="protein sequence ID" value="SEJ44765.1"/>
    <property type="molecule type" value="Genomic_DNA"/>
</dbReference>
<dbReference type="Proteomes" id="UP000199223">
    <property type="component" value="Unassembled WGS sequence"/>
</dbReference>
<comment type="subcellular location">
    <subcellularLocation>
        <location evidence="1">Cell outer membrane</location>
    </subcellularLocation>
</comment>
<organism evidence="4 5">
    <name type="scientific">Deinococcus reticulitermitis</name>
    <dbReference type="NCBI Taxonomy" id="856736"/>
    <lineage>
        <taxon>Bacteria</taxon>
        <taxon>Thermotogati</taxon>
        <taxon>Deinococcota</taxon>
        <taxon>Deinococci</taxon>
        <taxon>Deinococcales</taxon>
        <taxon>Deinococcaceae</taxon>
        <taxon>Deinococcus</taxon>
    </lineage>
</organism>
<dbReference type="OrthoDB" id="71253at2"/>
<evidence type="ECO:0000313" key="4">
    <source>
        <dbReference type="EMBL" id="SEJ44765.1"/>
    </source>
</evidence>
<keyword evidence="3" id="KW-1133">Transmembrane helix</keyword>
<evidence type="ECO:0000256" key="1">
    <source>
        <dbReference type="ARBA" id="ARBA00004442"/>
    </source>
</evidence>
<evidence type="ECO:0000256" key="2">
    <source>
        <dbReference type="ARBA" id="ARBA00023237"/>
    </source>
</evidence>
<keyword evidence="2" id="KW-0998">Cell outer membrane</keyword>
<keyword evidence="5" id="KW-1185">Reference proteome</keyword>
<name>A0A1H6Z748_9DEIO</name>
<reference evidence="5" key="1">
    <citation type="submission" date="2016-10" db="EMBL/GenBank/DDBJ databases">
        <authorList>
            <person name="Varghese N."/>
            <person name="Submissions S."/>
        </authorList>
    </citation>
    <scope>NUCLEOTIDE SEQUENCE [LARGE SCALE GENOMIC DNA]</scope>
    <source>
        <strain evidence="5">CGMCC 1.10218</strain>
    </source>
</reference>
<protein>
    <submittedName>
        <fullName evidence="4">Prepilin-type N-terminal cleavage/methylation domain-containing protein</fullName>
    </submittedName>
</protein>
<keyword evidence="3" id="KW-0472">Membrane</keyword>
<sequence length="141" mass="15486">MKNAHSGLTLLEVLVSIAIFGMLSIAILGVYPNIFKTNGQTRDDQVVTIQAKRYLEQVQKNHADLVEKNKDKAVVPKKELSDLVLPGVPAKAEVNNYTCAATTADKLKDTAGKVLILRVELKCTRTSAPELKFWIDLGQPV</sequence>
<evidence type="ECO:0000256" key="3">
    <source>
        <dbReference type="SAM" id="Phobius"/>
    </source>
</evidence>
<accession>A0A1H6Z748</accession>
<dbReference type="InterPro" id="IPR012902">
    <property type="entry name" value="N_methyl_site"/>
</dbReference>
<dbReference type="PROSITE" id="PS00409">
    <property type="entry name" value="PROKAR_NTER_METHYL"/>
    <property type="match status" value="1"/>
</dbReference>
<keyword evidence="3" id="KW-0812">Transmembrane</keyword>
<dbReference type="GO" id="GO:0009279">
    <property type="term" value="C:cell outer membrane"/>
    <property type="evidence" value="ECO:0007669"/>
    <property type="project" value="UniProtKB-SubCell"/>
</dbReference>
<dbReference type="STRING" id="856736.SAMN04488058_10873"/>
<dbReference type="AlphaFoldDB" id="A0A1H6Z748"/>